<name>A0A437APW9_9MICR</name>
<protein>
    <submittedName>
        <fullName evidence="1">Uncharacterized protein</fullName>
    </submittedName>
</protein>
<proteinExistence type="predicted"/>
<dbReference type="AlphaFoldDB" id="A0A437APW9"/>
<gene>
    <name evidence="1" type="ORF">TUBRATIS_002880</name>
</gene>
<accession>A0A437APW9</accession>
<reference evidence="1 2" key="1">
    <citation type="submission" date="2018-10" db="EMBL/GenBank/DDBJ databases">
        <title>Draft genome sequence of the microsporidian Tubulinosema ratisbonensis.</title>
        <authorList>
            <person name="Polonais V."/>
            <person name="Peyretaillade E."/>
            <person name="Niehus S."/>
            <person name="Wawrzyniak I."/>
            <person name="Franchet A."/>
            <person name="Gaspin C."/>
            <person name="Reichstadt M."/>
            <person name="Belser C."/>
            <person name="Labadie K."/>
            <person name="Delbac F."/>
            <person name="Ferrandon D."/>
        </authorList>
    </citation>
    <scope>NUCLEOTIDE SEQUENCE [LARGE SCALE GENOMIC DNA]</scope>
    <source>
        <strain evidence="1 2">Franzen</strain>
    </source>
</reference>
<dbReference type="OrthoDB" id="2191051at2759"/>
<dbReference type="EMBL" id="RCSS01000074">
    <property type="protein sequence ID" value="RVD93182.1"/>
    <property type="molecule type" value="Genomic_DNA"/>
</dbReference>
<dbReference type="Proteomes" id="UP000282876">
    <property type="component" value="Unassembled WGS sequence"/>
</dbReference>
<dbReference type="VEuPathDB" id="MicrosporidiaDB:TUBRATIS_002880"/>
<sequence>MVEGKKVVTDTVYFLNKLTVEEEYEIINAEVKEALMQPKEVMKPVIRQDGNIFYRNNEDLYEEMNLNPKPIDISQKSLYPLITSILFLPPFYNFLEEFKRNSTNFSESDTFFKIYEFFKYFQQRNAKFVNLKFLRLELALNSDFTDLFKTFNELLQTLHEESIKRFFYTENSWKDASESLAKPKQIFSEYSPIMDLFQLKIKKNSHKKSNLDIEFTTSFEVDCSKIEFTKFIHSISPFEGKFSIIKYSHIISFKLTNCHTPLPQKISMKDKSYRLMSLVCKEEEDYFCVVNNNGWYRIGKEVHKISTIDTGTKIEMAFYLATNYDFDF</sequence>
<evidence type="ECO:0000313" key="2">
    <source>
        <dbReference type="Proteomes" id="UP000282876"/>
    </source>
</evidence>
<comment type="caution">
    <text evidence="1">The sequence shown here is derived from an EMBL/GenBank/DDBJ whole genome shotgun (WGS) entry which is preliminary data.</text>
</comment>
<evidence type="ECO:0000313" key="1">
    <source>
        <dbReference type="EMBL" id="RVD93182.1"/>
    </source>
</evidence>
<keyword evidence="2" id="KW-1185">Reference proteome</keyword>
<organism evidence="1 2">
    <name type="scientific">Tubulinosema ratisbonensis</name>
    <dbReference type="NCBI Taxonomy" id="291195"/>
    <lineage>
        <taxon>Eukaryota</taxon>
        <taxon>Fungi</taxon>
        <taxon>Fungi incertae sedis</taxon>
        <taxon>Microsporidia</taxon>
        <taxon>Tubulinosematoidea</taxon>
        <taxon>Tubulinosematidae</taxon>
        <taxon>Tubulinosema</taxon>
    </lineage>
</organism>